<gene>
    <name evidence="2" type="ORF">SAMN04515671_3371</name>
</gene>
<evidence type="ECO:0000256" key="1">
    <source>
        <dbReference type="SAM" id="Phobius"/>
    </source>
</evidence>
<dbReference type="EMBL" id="LT629710">
    <property type="protein sequence ID" value="SDP23818.1"/>
    <property type="molecule type" value="Genomic_DNA"/>
</dbReference>
<sequence>MSTLPPDDADPTNRERSAAEVDAEFAAIVSGIASDMVWASTPTELDDAAIAEAPAVVDLTKDPAAGADAAKERERRRALRRALRAEEVALFEATQAEAAAQMQADDEHFVPPEPPPVPKPKRRTVVALLFMALGVFVLVRPDLLQVSADVALVLALVCLVGGFAMLIYGLRPRAADPDDAQGWDDGARL</sequence>
<keyword evidence="1" id="KW-1133">Transmembrane helix</keyword>
<accession>A0A1H0R4D9</accession>
<evidence type="ECO:0008006" key="4">
    <source>
        <dbReference type="Google" id="ProtNLM"/>
    </source>
</evidence>
<dbReference type="RefSeq" id="WP_090477815.1">
    <property type="nucleotide sequence ID" value="NZ_LT629710.1"/>
</dbReference>
<feature type="transmembrane region" description="Helical" evidence="1">
    <location>
        <begin position="125"/>
        <end position="144"/>
    </location>
</feature>
<name>A0A1H0R4D9_9ACTN</name>
<dbReference type="Proteomes" id="UP000198741">
    <property type="component" value="Chromosome I"/>
</dbReference>
<keyword evidence="1" id="KW-0812">Transmembrane</keyword>
<keyword evidence="3" id="KW-1185">Reference proteome</keyword>
<evidence type="ECO:0000313" key="2">
    <source>
        <dbReference type="EMBL" id="SDP23818.1"/>
    </source>
</evidence>
<feature type="transmembrane region" description="Helical" evidence="1">
    <location>
        <begin position="150"/>
        <end position="170"/>
    </location>
</feature>
<keyword evidence="1" id="KW-0472">Membrane</keyword>
<dbReference type="STRING" id="1090615.SAMN04515671_3371"/>
<evidence type="ECO:0000313" key="3">
    <source>
        <dbReference type="Proteomes" id="UP000198741"/>
    </source>
</evidence>
<proteinExistence type="predicted"/>
<dbReference type="AlphaFoldDB" id="A0A1H0R4D9"/>
<organism evidence="2 3">
    <name type="scientific">Nakamurella panacisegetis</name>
    <dbReference type="NCBI Taxonomy" id="1090615"/>
    <lineage>
        <taxon>Bacteria</taxon>
        <taxon>Bacillati</taxon>
        <taxon>Actinomycetota</taxon>
        <taxon>Actinomycetes</taxon>
        <taxon>Nakamurellales</taxon>
        <taxon>Nakamurellaceae</taxon>
        <taxon>Nakamurella</taxon>
    </lineage>
</organism>
<protein>
    <recommendedName>
        <fullName evidence="4">DUF308 domain-containing protein</fullName>
    </recommendedName>
</protein>
<reference evidence="2 3" key="1">
    <citation type="submission" date="2016-10" db="EMBL/GenBank/DDBJ databases">
        <authorList>
            <person name="de Groot N.N."/>
        </authorList>
    </citation>
    <scope>NUCLEOTIDE SEQUENCE [LARGE SCALE GENOMIC DNA]</scope>
    <source>
        <strain evidence="3">P4-7,KCTC 19426,CECT 7604</strain>
    </source>
</reference>